<sequence length="422" mass="46004">MAGKLGMAALAEDSKLLVLQFLDLQSLGRMATTSTGMHQLVENSDFAIEALVAPYLAAHAQGTETKEAAEDELKALFGAQCRDPDTTEHKLRQKAVQQVCVRSLETNIANTQQFLDLAHHCIRCEFNEALKDFLSARYPSLDTKKDKESQEPLLLGNQSAFMKLTQFAINLSKEEAVKCLVSSGVENGILDAPYFAQSVAEAASHGLTSLVAFLLSQAVRANAGSMDTLALVAMHEACKASHAALALNMAKMLCTRFAHAQETMDMRHRAPGFVVDAAALAERDALAARKTKLVEAIIKAVQEATRQGNLDLVQAFLNEKIITRDMALCIQKTAARNGLFDIVMLLRDCCGDDALYDLFDDAVRRNHNHSVSCLLETGIFARAYLEGQRRQADLRECDDVAAILDAYLRISPANDADQAASA</sequence>
<dbReference type="AlphaFoldDB" id="A0A2R5GAM6"/>
<protein>
    <recommendedName>
        <fullName evidence="3">F-box domain-containing protein</fullName>
    </recommendedName>
</protein>
<dbReference type="Gene3D" id="1.25.40.20">
    <property type="entry name" value="Ankyrin repeat-containing domain"/>
    <property type="match status" value="1"/>
</dbReference>
<accession>A0A2R5GAM6</accession>
<evidence type="ECO:0008006" key="3">
    <source>
        <dbReference type="Google" id="ProtNLM"/>
    </source>
</evidence>
<organism evidence="1 2">
    <name type="scientific">Hondaea fermentalgiana</name>
    <dbReference type="NCBI Taxonomy" id="2315210"/>
    <lineage>
        <taxon>Eukaryota</taxon>
        <taxon>Sar</taxon>
        <taxon>Stramenopiles</taxon>
        <taxon>Bigyra</taxon>
        <taxon>Labyrinthulomycetes</taxon>
        <taxon>Thraustochytrida</taxon>
        <taxon>Thraustochytriidae</taxon>
        <taxon>Hondaea</taxon>
    </lineage>
</organism>
<dbReference type="Proteomes" id="UP000241890">
    <property type="component" value="Unassembled WGS sequence"/>
</dbReference>
<reference evidence="1 2" key="1">
    <citation type="submission" date="2017-12" db="EMBL/GenBank/DDBJ databases">
        <title>Sequencing, de novo assembly and annotation of complete genome of a new Thraustochytrid species, strain FCC1311.</title>
        <authorList>
            <person name="Sedici K."/>
            <person name="Godart F."/>
            <person name="Aiese Cigliano R."/>
            <person name="Sanseverino W."/>
            <person name="Barakat M."/>
            <person name="Ortet P."/>
            <person name="Marechal E."/>
            <person name="Cagnac O."/>
            <person name="Amato A."/>
        </authorList>
    </citation>
    <scope>NUCLEOTIDE SEQUENCE [LARGE SCALE GENOMIC DNA]</scope>
</reference>
<comment type="caution">
    <text evidence="1">The sequence shown here is derived from an EMBL/GenBank/DDBJ whole genome shotgun (WGS) entry which is preliminary data.</text>
</comment>
<dbReference type="InterPro" id="IPR036770">
    <property type="entry name" value="Ankyrin_rpt-contain_sf"/>
</dbReference>
<evidence type="ECO:0000313" key="2">
    <source>
        <dbReference type="Proteomes" id="UP000241890"/>
    </source>
</evidence>
<proteinExistence type="predicted"/>
<name>A0A2R5GAM6_9STRA</name>
<dbReference type="EMBL" id="BEYU01000038">
    <property type="protein sequence ID" value="GBG28057.1"/>
    <property type="molecule type" value="Genomic_DNA"/>
</dbReference>
<gene>
    <name evidence="1" type="ORF">FCC1311_042802</name>
</gene>
<dbReference type="InParanoid" id="A0A2R5GAM6"/>
<keyword evidence="2" id="KW-1185">Reference proteome</keyword>
<dbReference type="SUPFAM" id="SSF48403">
    <property type="entry name" value="Ankyrin repeat"/>
    <property type="match status" value="1"/>
</dbReference>
<evidence type="ECO:0000313" key="1">
    <source>
        <dbReference type="EMBL" id="GBG28057.1"/>
    </source>
</evidence>